<dbReference type="Pfam" id="PF11528">
    <property type="entry name" value="DUF3224"/>
    <property type="match status" value="1"/>
</dbReference>
<dbReference type="Gene3D" id="2.40.350.10">
    <property type="entry name" value="SO1590-like"/>
    <property type="match status" value="1"/>
</dbReference>
<comment type="caution">
    <text evidence="1">The sequence shown here is derived from an EMBL/GenBank/DDBJ whole genome shotgun (WGS) entry which is preliminary data.</text>
</comment>
<dbReference type="InterPro" id="IPR021607">
    <property type="entry name" value="DUF3224"/>
</dbReference>
<name>A0A7Y9J7U4_9PSEU</name>
<dbReference type="EMBL" id="JACCBN010000001">
    <property type="protein sequence ID" value="NYD38770.1"/>
    <property type="molecule type" value="Genomic_DNA"/>
</dbReference>
<dbReference type="Proteomes" id="UP000535890">
    <property type="component" value="Unassembled WGS sequence"/>
</dbReference>
<dbReference type="RefSeq" id="WP_179796163.1">
    <property type="nucleotide sequence ID" value="NZ_BAABHP010000005.1"/>
</dbReference>
<keyword evidence="2" id="KW-1185">Reference proteome</keyword>
<dbReference type="InterPro" id="IPR023159">
    <property type="entry name" value="SO1590-like_sf"/>
</dbReference>
<accession>A0A7Y9J7U4</accession>
<protein>
    <recommendedName>
        <fullName evidence="3">DUF3224 domain-containing protein</fullName>
    </recommendedName>
</protein>
<evidence type="ECO:0008006" key="3">
    <source>
        <dbReference type="Google" id="ProtNLM"/>
    </source>
</evidence>
<dbReference type="AlphaFoldDB" id="A0A7Y9J7U4"/>
<reference evidence="1 2" key="1">
    <citation type="submission" date="2020-07" db="EMBL/GenBank/DDBJ databases">
        <title>Sequencing the genomes of 1000 actinobacteria strains.</title>
        <authorList>
            <person name="Klenk H.-P."/>
        </authorList>
    </citation>
    <scope>NUCLEOTIDE SEQUENCE [LARGE SCALE GENOMIC DNA]</scope>
    <source>
        <strain evidence="1 2">DSM 45772</strain>
    </source>
</reference>
<evidence type="ECO:0000313" key="2">
    <source>
        <dbReference type="Proteomes" id="UP000535890"/>
    </source>
</evidence>
<dbReference type="SUPFAM" id="SSF159238">
    <property type="entry name" value="SO1590-like"/>
    <property type="match status" value="1"/>
</dbReference>
<sequence>MQTSGTFEVTLFEAVDVPLAPPVETALPIGVARMTKTYAGGVTGHSATVFTSAYGGEVGTYVALEAFEGTLDGRSGTFAYVHSASTGGTDRSDTFFRIVAGSGTGDLTGIHGGGSLTVDDDGTHLVDFDYELN</sequence>
<proteinExistence type="predicted"/>
<organism evidence="1 2">
    <name type="scientific">Actinomycetospora corticicola</name>
    <dbReference type="NCBI Taxonomy" id="663602"/>
    <lineage>
        <taxon>Bacteria</taxon>
        <taxon>Bacillati</taxon>
        <taxon>Actinomycetota</taxon>
        <taxon>Actinomycetes</taxon>
        <taxon>Pseudonocardiales</taxon>
        <taxon>Pseudonocardiaceae</taxon>
        <taxon>Actinomycetospora</taxon>
    </lineage>
</organism>
<evidence type="ECO:0000313" key="1">
    <source>
        <dbReference type="EMBL" id="NYD38770.1"/>
    </source>
</evidence>
<gene>
    <name evidence="1" type="ORF">BJ983_004872</name>
</gene>